<evidence type="ECO:0000313" key="5">
    <source>
        <dbReference type="Proteomes" id="UP000332933"/>
    </source>
</evidence>
<organism evidence="4 5">
    <name type="scientific">Aphanomyces stellatus</name>
    <dbReference type="NCBI Taxonomy" id="120398"/>
    <lineage>
        <taxon>Eukaryota</taxon>
        <taxon>Sar</taxon>
        <taxon>Stramenopiles</taxon>
        <taxon>Oomycota</taxon>
        <taxon>Saprolegniomycetes</taxon>
        <taxon>Saprolegniales</taxon>
        <taxon>Verrucalvaceae</taxon>
        <taxon>Aphanomyces</taxon>
    </lineage>
</organism>
<dbReference type="Pfam" id="PF14922">
    <property type="entry name" value="FWWh"/>
    <property type="match status" value="1"/>
</dbReference>
<proteinExistence type="inferred from homology"/>
<evidence type="ECO:0000256" key="2">
    <source>
        <dbReference type="SAM" id="MobiDB-lite"/>
    </source>
</evidence>
<feature type="compositionally biased region" description="Basic residues" evidence="2">
    <location>
        <begin position="546"/>
        <end position="556"/>
    </location>
</feature>
<dbReference type="PANTHER" id="PTHR33560:SF1">
    <property type="entry name" value="PROTEIN FAM227A"/>
    <property type="match status" value="1"/>
</dbReference>
<reference evidence="4 5" key="1">
    <citation type="submission" date="2019-03" db="EMBL/GenBank/DDBJ databases">
        <authorList>
            <person name="Gaulin E."/>
            <person name="Dumas B."/>
        </authorList>
    </citation>
    <scope>NUCLEOTIDE SEQUENCE [LARGE SCALE GENOMIC DNA]</scope>
    <source>
        <strain evidence="4">CBS 568.67</strain>
    </source>
</reference>
<comment type="similarity">
    <text evidence="1">Belongs to the FAM227 family.</text>
</comment>
<dbReference type="PANTHER" id="PTHR33560">
    <property type="entry name" value="PROTEIN FAM227B"/>
    <property type="match status" value="1"/>
</dbReference>
<sequence length="568" mass="64858">MSCAFAAFDNRPSLAQGLEYLSVCRPTESSNVLYIDFLGTRPNRDTTMGKVEPIKDNQVLDAEETTGSSFHVVAVPEHSHRGRRPSFLTETILNPQAPPTHEPKTLAGILKKIGGESEKHTEPKSKYRALIQKAAQRTIMIVRAKHSAQTVQKITVRFSTHQPTELPRTVKLPLLKEKIICHNRYDDERKGTQLFRDVFESSPELEAIIKDMFWYIVSSEFQDGKHAKLEQDFYDRVADNFTALFIRLQMNHSTRDSGVMDKLPDAMSQLLFLALHDAFPISRILFDDDMRKKLITICYSWFVGFVPSKVSWSHWLPELSMQSQRKSASLNDFPALRNRMRRAERLEKIKTIENQNHQRSIKLKRSEELEEEAAAEAAARPAPPRTTHALPSVSQRIKCNERATYSLRNSPLITTFLRRHNLENNAQTLNVDLRLTNDSEHHLNKQEALHMKGGVMQRRRPVLDATSYTELVTKFEAYGKELKHQYVKDKAAVQQENDESKALYAAAQKHLSDQYTAITTRSQGVHELSNVLVSKAQSTERERLTKHPRPPPHHGAARLPGAVRHTAT</sequence>
<keyword evidence="5" id="KW-1185">Reference proteome</keyword>
<reference evidence="3" key="2">
    <citation type="submission" date="2019-06" db="EMBL/GenBank/DDBJ databases">
        <title>Genomics analysis of Aphanomyces spp. identifies a new class of oomycete effector associated with host adaptation.</title>
        <authorList>
            <person name="Gaulin E."/>
        </authorList>
    </citation>
    <scope>NUCLEOTIDE SEQUENCE</scope>
    <source>
        <strain evidence="3">CBS 578.67</strain>
    </source>
</reference>
<protein>
    <submittedName>
        <fullName evidence="4">Aste57867_11780 protein</fullName>
    </submittedName>
</protein>
<dbReference type="EMBL" id="VJMH01005312">
    <property type="protein sequence ID" value="KAF0697537.1"/>
    <property type="molecule type" value="Genomic_DNA"/>
</dbReference>
<dbReference type="EMBL" id="CAADRA010005333">
    <property type="protein sequence ID" value="VFT88636.1"/>
    <property type="molecule type" value="Genomic_DNA"/>
</dbReference>
<name>A0A485KTW3_9STRA</name>
<dbReference type="AlphaFoldDB" id="A0A485KTW3"/>
<evidence type="ECO:0000313" key="3">
    <source>
        <dbReference type="EMBL" id="KAF0697537.1"/>
    </source>
</evidence>
<evidence type="ECO:0000256" key="1">
    <source>
        <dbReference type="ARBA" id="ARBA00008666"/>
    </source>
</evidence>
<dbReference type="Proteomes" id="UP000332933">
    <property type="component" value="Unassembled WGS sequence"/>
</dbReference>
<accession>A0A485KTW3</accession>
<feature type="region of interest" description="Disordered" evidence="2">
    <location>
        <begin position="536"/>
        <end position="568"/>
    </location>
</feature>
<evidence type="ECO:0000313" key="4">
    <source>
        <dbReference type="EMBL" id="VFT88636.1"/>
    </source>
</evidence>
<dbReference type="InterPro" id="IPR029417">
    <property type="entry name" value="FAM227"/>
</dbReference>
<dbReference type="OrthoDB" id="73353at2759"/>
<gene>
    <name evidence="4" type="primary">Aste57867_11780</name>
    <name evidence="3" type="ORF">As57867_011735</name>
    <name evidence="4" type="ORF">ASTE57867_11780</name>
</gene>
<feature type="region of interest" description="Disordered" evidence="2">
    <location>
        <begin position="357"/>
        <end position="393"/>
    </location>
</feature>